<feature type="transmembrane region" description="Helical" evidence="10">
    <location>
        <begin position="111"/>
        <end position="129"/>
    </location>
</feature>
<evidence type="ECO:0000256" key="3">
    <source>
        <dbReference type="ARBA" id="ARBA00022448"/>
    </source>
</evidence>
<gene>
    <name evidence="11" type="ORF">LCGC14_0486420</name>
</gene>
<keyword evidence="5" id="KW-0653">Protein transport</keyword>
<dbReference type="PRINTS" id="PR00303">
    <property type="entry name" value="SECYTRNLCASE"/>
</dbReference>
<keyword evidence="4 10" id="KW-0812">Transmembrane</keyword>
<feature type="transmembrane region" description="Helical" evidence="10">
    <location>
        <begin position="285"/>
        <end position="305"/>
    </location>
</feature>
<dbReference type="SUPFAM" id="SSF103491">
    <property type="entry name" value="Preprotein translocase SecY subunit"/>
    <property type="match status" value="1"/>
</dbReference>
<dbReference type="AlphaFoldDB" id="A0A0F9S7Q9"/>
<feature type="transmembrane region" description="Helical" evidence="10">
    <location>
        <begin position="251"/>
        <end position="270"/>
    </location>
</feature>
<feature type="transmembrane region" description="Helical" evidence="10">
    <location>
        <begin position="537"/>
        <end position="558"/>
    </location>
</feature>
<dbReference type="PANTHER" id="PTHR10906">
    <property type="entry name" value="SECY/SEC61-ALPHA FAMILY MEMBER"/>
    <property type="match status" value="1"/>
</dbReference>
<feature type="transmembrane region" description="Helical" evidence="10">
    <location>
        <begin position="44"/>
        <end position="62"/>
    </location>
</feature>
<comment type="subcellular location">
    <subcellularLocation>
        <location evidence="1">Membrane</location>
        <topology evidence="1">Multi-pass membrane protein</topology>
    </subcellularLocation>
</comment>
<evidence type="ECO:0000256" key="2">
    <source>
        <dbReference type="ARBA" id="ARBA00005751"/>
    </source>
</evidence>
<evidence type="ECO:0000256" key="7">
    <source>
        <dbReference type="ARBA" id="ARBA00023010"/>
    </source>
</evidence>
<dbReference type="InterPro" id="IPR023201">
    <property type="entry name" value="SecY_dom_sf"/>
</dbReference>
<dbReference type="InterPro" id="IPR026593">
    <property type="entry name" value="SecY"/>
</dbReference>
<dbReference type="InterPro" id="IPR002208">
    <property type="entry name" value="SecY/SEC61-alpha"/>
</dbReference>
<keyword evidence="7" id="KW-0811">Translocation</keyword>
<dbReference type="PROSITE" id="PS00756">
    <property type="entry name" value="SECY_2"/>
    <property type="match status" value="1"/>
</dbReference>
<dbReference type="GO" id="GO:0015031">
    <property type="term" value="P:protein transport"/>
    <property type="evidence" value="ECO:0007669"/>
    <property type="project" value="UniProtKB-KW"/>
</dbReference>
<dbReference type="PROSITE" id="PS00755">
    <property type="entry name" value="SECY_1"/>
    <property type="match status" value="1"/>
</dbReference>
<keyword evidence="6 10" id="KW-1133">Transmembrane helix</keyword>
<organism evidence="11">
    <name type="scientific">marine sediment metagenome</name>
    <dbReference type="NCBI Taxonomy" id="412755"/>
    <lineage>
        <taxon>unclassified sequences</taxon>
        <taxon>metagenomes</taxon>
        <taxon>ecological metagenomes</taxon>
    </lineage>
</organism>
<dbReference type="EMBL" id="LAZR01000539">
    <property type="protein sequence ID" value="KKN64945.1"/>
    <property type="molecule type" value="Genomic_DNA"/>
</dbReference>
<sequence length="584" mass="63599">MFRSFKALFFLTLLIAGHVVAAVGGIAAFRAIRAQDGPAVWLPSAIWAVMGVVLIVIGVRCLRAKSMFLLFRRAVSAALVAGGLYMIVGGAREIVRQLAVTSGTPQLLPPIGQVATGVLLIVALVYGLWTTSGIRRNLENIFSIPELVQKLLFTLGLLCIYRIGYHVPLPGLDQDRLADFMKGASGGLWGQAIQTATMFTGGNLTQSTLFGLGIMPYISASIIMQLLSTVLPSLERLKKEGPAGTKKIQEYTRYLTVGLCLVQASFWMNFMRSSGLLYPEYRDSMMITMLGVVGLTAGTVFLMWLGEQIDEYGVGNGISLLIMAGIVSRMPDAIKLLLQNATATIGGEGIDPLTILLLAGMFVFVVAGAILITQAQRRIPIQQAKHMRGRRVYGGQRQFLPLRVNHGGVMPIIFARSLMIFPGLVLGMLSGAFGNNRTLANLGKAFEMNTFIWTISYIGLIFFFAFFWTTVQFRPKEMAEQLRDHGSFIPGLRPGKRTADYLERVMERMTYCGAAFLAVIAVVPMVVNKALDIPFEISAFLGGTGLLIIVSVTLQLVVSIEANLMMRDYGGLLGGSSRIKGAYR</sequence>
<feature type="transmembrane region" description="Helical" evidence="10">
    <location>
        <begin position="413"/>
        <end position="431"/>
    </location>
</feature>
<dbReference type="InterPro" id="IPR030659">
    <property type="entry name" value="SecY_CS"/>
</dbReference>
<dbReference type="NCBIfam" id="TIGR00967">
    <property type="entry name" value="3a0501s007"/>
    <property type="match status" value="1"/>
</dbReference>
<reference evidence="11" key="1">
    <citation type="journal article" date="2015" name="Nature">
        <title>Complex archaea that bridge the gap between prokaryotes and eukaryotes.</title>
        <authorList>
            <person name="Spang A."/>
            <person name="Saw J.H."/>
            <person name="Jorgensen S.L."/>
            <person name="Zaremba-Niedzwiedzka K."/>
            <person name="Martijn J."/>
            <person name="Lind A.E."/>
            <person name="van Eijk R."/>
            <person name="Schleper C."/>
            <person name="Guy L."/>
            <person name="Ettema T.J."/>
        </authorList>
    </citation>
    <scope>NUCLEOTIDE SEQUENCE</scope>
</reference>
<evidence type="ECO:0000256" key="5">
    <source>
        <dbReference type="ARBA" id="ARBA00022927"/>
    </source>
</evidence>
<comment type="similarity">
    <text evidence="2">Belongs to the SecY/SEC61-alpha family.</text>
</comment>
<keyword evidence="3" id="KW-0813">Transport</keyword>
<evidence type="ECO:0000256" key="8">
    <source>
        <dbReference type="ARBA" id="ARBA00023136"/>
    </source>
</evidence>
<evidence type="ECO:0000256" key="9">
    <source>
        <dbReference type="ARBA" id="ARBA00039733"/>
    </source>
</evidence>
<feature type="transmembrane region" description="Helical" evidence="10">
    <location>
        <begin position="209"/>
        <end position="231"/>
    </location>
</feature>
<evidence type="ECO:0000313" key="11">
    <source>
        <dbReference type="EMBL" id="KKN64945.1"/>
    </source>
</evidence>
<dbReference type="Gene3D" id="1.10.3370.10">
    <property type="entry name" value="SecY subunit domain"/>
    <property type="match status" value="1"/>
</dbReference>
<protein>
    <recommendedName>
        <fullName evidence="9">Protein translocase subunit SecY</fullName>
    </recommendedName>
</protein>
<feature type="transmembrane region" description="Helical" evidence="10">
    <location>
        <begin position="312"/>
        <end position="330"/>
    </location>
</feature>
<name>A0A0F9S7Q9_9ZZZZ</name>
<feature type="transmembrane region" description="Helical" evidence="10">
    <location>
        <begin position="511"/>
        <end position="531"/>
    </location>
</feature>
<feature type="transmembrane region" description="Helical" evidence="10">
    <location>
        <begin position="451"/>
        <end position="471"/>
    </location>
</feature>
<feature type="transmembrane region" description="Helical" evidence="10">
    <location>
        <begin position="74"/>
        <end position="91"/>
    </location>
</feature>
<accession>A0A0F9S7Q9</accession>
<evidence type="ECO:0000256" key="6">
    <source>
        <dbReference type="ARBA" id="ARBA00022989"/>
    </source>
</evidence>
<evidence type="ECO:0000256" key="4">
    <source>
        <dbReference type="ARBA" id="ARBA00022692"/>
    </source>
</evidence>
<evidence type="ECO:0000256" key="1">
    <source>
        <dbReference type="ARBA" id="ARBA00004141"/>
    </source>
</evidence>
<feature type="transmembrane region" description="Helical" evidence="10">
    <location>
        <begin position="141"/>
        <end position="163"/>
    </location>
</feature>
<comment type="caution">
    <text evidence="11">The sequence shown here is derived from an EMBL/GenBank/DDBJ whole genome shotgun (WGS) entry which is preliminary data.</text>
</comment>
<dbReference type="FunFam" id="1.10.3370.10:FF:000001">
    <property type="entry name" value="Preprotein translocase subunit SecY"/>
    <property type="match status" value="1"/>
</dbReference>
<evidence type="ECO:0000256" key="10">
    <source>
        <dbReference type="SAM" id="Phobius"/>
    </source>
</evidence>
<dbReference type="Pfam" id="PF00344">
    <property type="entry name" value="SecY"/>
    <property type="match status" value="1"/>
</dbReference>
<feature type="transmembrane region" description="Helical" evidence="10">
    <location>
        <begin position="350"/>
        <end position="372"/>
    </location>
</feature>
<dbReference type="HAMAP" id="MF_01465">
    <property type="entry name" value="SecY"/>
    <property type="match status" value="1"/>
</dbReference>
<keyword evidence="8 10" id="KW-0472">Membrane</keyword>
<proteinExistence type="inferred from homology"/>
<dbReference type="GO" id="GO:0016020">
    <property type="term" value="C:membrane"/>
    <property type="evidence" value="ECO:0007669"/>
    <property type="project" value="UniProtKB-SubCell"/>
</dbReference>